<dbReference type="EMBL" id="VIEB01000658">
    <property type="protein sequence ID" value="TQD83939.1"/>
    <property type="molecule type" value="Genomic_DNA"/>
</dbReference>
<evidence type="ECO:0000313" key="9">
    <source>
        <dbReference type="Proteomes" id="UP000315295"/>
    </source>
</evidence>
<protein>
    <recommendedName>
        <fullName evidence="10">Autophagy-related protein 27</fullName>
    </recommendedName>
</protein>
<accession>A0A540LC52</accession>
<dbReference type="PANTHER" id="PTHR15071:SF0">
    <property type="entry name" value="MANNOSE 6-PHOSPHATE RECEPTOR-LIKE PROTEIN 1"/>
    <property type="match status" value="1"/>
</dbReference>
<keyword evidence="5 6" id="KW-0472">Membrane</keyword>
<feature type="signal peptide" evidence="7">
    <location>
        <begin position="1"/>
        <end position="23"/>
    </location>
</feature>
<sequence>MEVRLGFLIWVTVILTILDRVNSVSASCHFSVVDDDKLYNYTLDSPIPFFPHGVQSEDGFYKVAANETVLWFQLCNGMIFNHDPPRCVDCWDCVGASCCDMGSSALVSNNIGGYDVCTTIGRASSMDMNIIDRKNPNTGVIVKMSSSGLNFNCSLSVSGPHLLEKTGKCDYATVLTHPSGCAKIEHVHGRAWGWFGTLGIIILCLFGAYLLVGAAYRYIKLGVRGIHIIPNLDFWTTLRQSTQSLFASLLHKFRGSSHGHRSTYSPVNF</sequence>
<feature type="transmembrane region" description="Helical" evidence="6">
    <location>
        <begin position="191"/>
        <end position="212"/>
    </location>
</feature>
<reference evidence="8 9" key="1">
    <citation type="journal article" date="2019" name="G3 (Bethesda)">
        <title>Sequencing of a Wild Apple (Malus baccata) Genome Unravels the Differences Between Cultivated and Wild Apple Species Regarding Disease Resistance and Cold Tolerance.</title>
        <authorList>
            <person name="Chen X."/>
        </authorList>
    </citation>
    <scope>NUCLEOTIDE SEQUENCE [LARGE SCALE GENOMIC DNA]</scope>
    <source>
        <strain evidence="9">cv. Shandingzi</strain>
        <tissue evidence="8">Leaves</tissue>
    </source>
</reference>
<comment type="caution">
    <text evidence="8">The sequence shown here is derived from an EMBL/GenBank/DDBJ whole genome shotgun (WGS) entry which is preliminary data.</text>
</comment>
<evidence type="ECO:0008006" key="10">
    <source>
        <dbReference type="Google" id="ProtNLM"/>
    </source>
</evidence>
<keyword evidence="3 7" id="KW-0732">Signal</keyword>
<evidence type="ECO:0000256" key="6">
    <source>
        <dbReference type="SAM" id="Phobius"/>
    </source>
</evidence>
<gene>
    <name evidence="8" type="ORF">C1H46_030487</name>
</gene>
<evidence type="ECO:0000313" key="8">
    <source>
        <dbReference type="EMBL" id="TQD83939.1"/>
    </source>
</evidence>
<evidence type="ECO:0000256" key="5">
    <source>
        <dbReference type="ARBA" id="ARBA00023136"/>
    </source>
</evidence>
<comment type="subcellular location">
    <subcellularLocation>
        <location evidence="1">Membrane</location>
        <topology evidence="1">Single-pass membrane protein</topology>
    </subcellularLocation>
</comment>
<dbReference type="STRING" id="106549.A0A540LC52"/>
<dbReference type="GO" id="GO:0000139">
    <property type="term" value="C:Golgi membrane"/>
    <property type="evidence" value="ECO:0007669"/>
    <property type="project" value="UniProtKB-SubCell"/>
</dbReference>
<keyword evidence="2 6" id="KW-0812">Transmembrane</keyword>
<evidence type="ECO:0000256" key="7">
    <source>
        <dbReference type="SAM" id="SignalP"/>
    </source>
</evidence>
<keyword evidence="4 6" id="KW-1133">Transmembrane helix</keyword>
<dbReference type="Pfam" id="PF09451">
    <property type="entry name" value="ATG27"/>
    <property type="match status" value="1"/>
</dbReference>
<dbReference type="Proteomes" id="UP000315295">
    <property type="component" value="Unassembled WGS sequence"/>
</dbReference>
<keyword evidence="9" id="KW-1185">Reference proteome</keyword>
<evidence type="ECO:0000256" key="1">
    <source>
        <dbReference type="ARBA" id="ARBA00004167"/>
    </source>
</evidence>
<name>A0A540LC52_MALBA</name>
<feature type="chain" id="PRO_5021843158" description="Autophagy-related protein 27" evidence="7">
    <location>
        <begin position="24"/>
        <end position="269"/>
    </location>
</feature>
<dbReference type="PANTHER" id="PTHR15071">
    <property type="entry name" value="MANNOSE-6-PHOSPHATE RECEPTOR FAMILY MEMBER"/>
    <property type="match status" value="1"/>
</dbReference>
<dbReference type="AlphaFoldDB" id="A0A540LC52"/>
<proteinExistence type="predicted"/>
<evidence type="ECO:0000256" key="4">
    <source>
        <dbReference type="ARBA" id="ARBA00022989"/>
    </source>
</evidence>
<dbReference type="InterPro" id="IPR018939">
    <property type="entry name" value="Autophagy-rel_prot_27"/>
</dbReference>
<organism evidence="8 9">
    <name type="scientific">Malus baccata</name>
    <name type="common">Siberian crab apple</name>
    <name type="synonym">Pyrus baccata</name>
    <dbReference type="NCBI Taxonomy" id="106549"/>
    <lineage>
        <taxon>Eukaryota</taxon>
        <taxon>Viridiplantae</taxon>
        <taxon>Streptophyta</taxon>
        <taxon>Embryophyta</taxon>
        <taxon>Tracheophyta</taxon>
        <taxon>Spermatophyta</taxon>
        <taxon>Magnoliopsida</taxon>
        <taxon>eudicotyledons</taxon>
        <taxon>Gunneridae</taxon>
        <taxon>Pentapetalae</taxon>
        <taxon>rosids</taxon>
        <taxon>fabids</taxon>
        <taxon>Rosales</taxon>
        <taxon>Rosaceae</taxon>
        <taxon>Amygdaloideae</taxon>
        <taxon>Maleae</taxon>
        <taxon>Malus</taxon>
    </lineage>
</organism>
<evidence type="ECO:0000256" key="2">
    <source>
        <dbReference type="ARBA" id="ARBA00022692"/>
    </source>
</evidence>
<evidence type="ECO:0000256" key="3">
    <source>
        <dbReference type="ARBA" id="ARBA00022729"/>
    </source>
</evidence>